<evidence type="ECO:0000256" key="1">
    <source>
        <dbReference type="SAM" id="MobiDB-lite"/>
    </source>
</evidence>
<proteinExistence type="predicted"/>
<keyword evidence="2" id="KW-0472">Membrane</keyword>
<reference evidence="4" key="1">
    <citation type="submission" date="2016-03" db="EMBL/GenBank/DDBJ databases">
        <authorList>
            <person name="Ploux O."/>
        </authorList>
    </citation>
    <scope>NUCLEOTIDE SEQUENCE [LARGE SCALE GENOMIC DNA]</scope>
    <source>
        <strain evidence="4">UK7</strain>
    </source>
</reference>
<sequence length="308" mass="32554">MSSEVAKKRGRPKKVISDPVEVEVPEGLKNATTRAKSTSIVNKTTKSAPTTPAKTSATKKTASKTAVASATSKLAPKATVASIKPVATATEKPAPTKSTPPTPTTSKILEEVKDMERKKFSPPQGFANKIVVTGKSTIASAPESARKSERLGQEIALKKPADISKPEPVIAAEYDPVPQQQKPVLPPASSANPPYSPVKSTPPPLPSAKPTTKSYVPISELNSAIVSKITTRAGARPNTASSQQLPKNYKGVARKVTTAIVALPIAIVTSYVLYQRLVMGEEKKMLVPPQKPVDSEMKTDPPTALPTQ</sequence>
<gene>
    <name evidence="3" type="ORF">RCO7_03728</name>
</gene>
<evidence type="ECO:0000313" key="4">
    <source>
        <dbReference type="Proteomes" id="UP000178129"/>
    </source>
</evidence>
<dbReference type="InParanoid" id="A0A1E1LGL0"/>
<keyword evidence="4" id="KW-1185">Reference proteome</keyword>
<feature type="region of interest" description="Disordered" evidence="1">
    <location>
        <begin position="287"/>
        <end position="308"/>
    </location>
</feature>
<feature type="compositionally biased region" description="Low complexity" evidence="1">
    <location>
        <begin position="84"/>
        <end position="97"/>
    </location>
</feature>
<keyword evidence="2" id="KW-1133">Transmembrane helix</keyword>
<protein>
    <submittedName>
        <fullName evidence="3">Uncharacterized protein</fullName>
    </submittedName>
</protein>
<dbReference type="EMBL" id="FJUW01000051">
    <property type="protein sequence ID" value="CZT09633.1"/>
    <property type="molecule type" value="Genomic_DNA"/>
</dbReference>
<accession>A0A1E1LGL0</accession>
<feature type="transmembrane region" description="Helical" evidence="2">
    <location>
        <begin position="256"/>
        <end position="274"/>
    </location>
</feature>
<organism evidence="3 4">
    <name type="scientific">Rhynchosporium graminicola</name>
    <dbReference type="NCBI Taxonomy" id="2792576"/>
    <lineage>
        <taxon>Eukaryota</taxon>
        <taxon>Fungi</taxon>
        <taxon>Dikarya</taxon>
        <taxon>Ascomycota</taxon>
        <taxon>Pezizomycotina</taxon>
        <taxon>Leotiomycetes</taxon>
        <taxon>Helotiales</taxon>
        <taxon>Ploettnerulaceae</taxon>
        <taxon>Rhynchosporium</taxon>
    </lineage>
</organism>
<feature type="compositionally biased region" description="Low complexity" evidence="1">
    <location>
        <begin position="43"/>
        <end position="73"/>
    </location>
</feature>
<dbReference type="STRING" id="914237.A0A1E1LGL0"/>
<comment type="caution">
    <text evidence="3">The sequence shown here is derived from an EMBL/GenBank/DDBJ whole genome shotgun (WGS) entry which is preliminary data.</text>
</comment>
<feature type="compositionally biased region" description="Low complexity" evidence="1">
    <location>
        <begin position="176"/>
        <end position="193"/>
    </location>
</feature>
<name>A0A1E1LGL0_9HELO</name>
<evidence type="ECO:0000313" key="3">
    <source>
        <dbReference type="EMBL" id="CZT09633.1"/>
    </source>
</evidence>
<feature type="region of interest" description="Disordered" evidence="1">
    <location>
        <begin position="136"/>
        <end position="213"/>
    </location>
</feature>
<feature type="compositionally biased region" description="Polar residues" evidence="1">
    <location>
        <begin position="30"/>
        <end position="42"/>
    </location>
</feature>
<feature type="compositionally biased region" description="Basic and acidic residues" evidence="1">
    <location>
        <begin position="144"/>
        <end position="165"/>
    </location>
</feature>
<dbReference type="AlphaFoldDB" id="A0A1E1LGL0"/>
<feature type="region of interest" description="Disordered" evidence="1">
    <location>
        <begin position="1"/>
        <end position="108"/>
    </location>
</feature>
<dbReference type="Proteomes" id="UP000178129">
    <property type="component" value="Unassembled WGS sequence"/>
</dbReference>
<keyword evidence="2" id="KW-0812">Transmembrane</keyword>
<evidence type="ECO:0000256" key="2">
    <source>
        <dbReference type="SAM" id="Phobius"/>
    </source>
</evidence>
<feature type="compositionally biased region" description="Pro residues" evidence="1">
    <location>
        <begin position="194"/>
        <end position="207"/>
    </location>
</feature>